<dbReference type="Proteomes" id="UP000515873">
    <property type="component" value="Chromosome"/>
</dbReference>
<dbReference type="KEGG" id="dtl:H8F01_03305"/>
<evidence type="ECO:0000256" key="1">
    <source>
        <dbReference type="SAM" id="SignalP"/>
    </source>
</evidence>
<dbReference type="EMBL" id="CP060412">
    <property type="protein sequence ID" value="QNK02207.1"/>
    <property type="molecule type" value="Genomic_DNA"/>
</dbReference>
<dbReference type="InterPro" id="IPR029033">
    <property type="entry name" value="His_PPase_superfam"/>
</dbReference>
<dbReference type="Gene3D" id="3.40.50.1240">
    <property type="entry name" value="Phosphoglycerate mutase-like"/>
    <property type="match status" value="2"/>
</dbReference>
<evidence type="ECO:0000313" key="3">
    <source>
        <dbReference type="Proteomes" id="UP000515873"/>
    </source>
</evidence>
<dbReference type="Pfam" id="PF00328">
    <property type="entry name" value="His_Phos_2"/>
    <property type="match status" value="1"/>
</dbReference>
<keyword evidence="1" id="KW-0732">Signal</keyword>
<name>A0A7G8Q5Z9_9GAMM</name>
<sequence length="416" mass="44171">MSAARLVALALACLLSLPAAASDNTPLARVIVLRHGVRSPTSAPAELAPTAAKAWHAWPVAPGVLTEHGAAAMQSLGQRYRQMLMADGLWSGRCDEQGRVSILADSTPRNRASGAALAKGLGGNCHLTYRALPAEQSNPLFHYAEAHGAKDGDAPTVTPQAWPPVALTELQSILLGCEDKACVDNARQQGRKLLLDPAHDDAASRSKAIKSAGSLSENLMLEYVQGFPAAEVAWGHGNEATIGRLISLHNLQFALAKKPLPNAAPAGSNLLAHIMATLQQAAGVPPEVQPLASRQTPTVLLVAHDTNLANLAGLLDVDWHDARQPDDYPPGGALVFDLVRVHGEDVVRLSSWMPTLNGLRNARLEPADAMVIRTLRLPPCPDTDACPLTRVQPWLQSRMASDATDHDIPVMPVVLP</sequence>
<dbReference type="CDD" id="cd07061">
    <property type="entry name" value="HP_HAP_like"/>
    <property type="match status" value="1"/>
</dbReference>
<feature type="signal peptide" evidence="1">
    <location>
        <begin position="1"/>
        <end position="21"/>
    </location>
</feature>
<organism evidence="2 3">
    <name type="scientific">Dyella telluris</name>
    <dbReference type="NCBI Taxonomy" id="2763498"/>
    <lineage>
        <taxon>Bacteria</taxon>
        <taxon>Pseudomonadati</taxon>
        <taxon>Pseudomonadota</taxon>
        <taxon>Gammaproteobacteria</taxon>
        <taxon>Lysobacterales</taxon>
        <taxon>Rhodanobacteraceae</taxon>
        <taxon>Dyella</taxon>
    </lineage>
</organism>
<dbReference type="SUPFAM" id="SSF53254">
    <property type="entry name" value="Phosphoglycerate mutase-like"/>
    <property type="match status" value="1"/>
</dbReference>
<reference evidence="2 3" key="1">
    <citation type="submission" date="2020-08" db="EMBL/GenBank/DDBJ databases">
        <title>Dyella sp. G9 isolated from forest soil.</title>
        <authorList>
            <person name="Fu J."/>
            <person name="Qiu L."/>
        </authorList>
    </citation>
    <scope>NUCLEOTIDE SEQUENCE [LARGE SCALE GENOMIC DNA]</scope>
    <source>
        <strain evidence="2 3">G9</strain>
    </source>
</reference>
<keyword evidence="3" id="KW-1185">Reference proteome</keyword>
<accession>A0A7G8Q5Z9</accession>
<evidence type="ECO:0000313" key="2">
    <source>
        <dbReference type="EMBL" id="QNK02207.1"/>
    </source>
</evidence>
<gene>
    <name evidence="2" type="ORF">H8F01_03305</name>
</gene>
<dbReference type="InterPro" id="IPR000560">
    <property type="entry name" value="His_Pase_clade-2"/>
</dbReference>
<protein>
    <submittedName>
        <fullName evidence="2">Histidine-type phosphatase</fullName>
    </submittedName>
</protein>
<dbReference type="RefSeq" id="WP_187057664.1">
    <property type="nucleotide sequence ID" value="NZ_CP060412.1"/>
</dbReference>
<proteinExistence type="predicted"/>
<dbReference type="AlphaFoldDB" id="A0A7G8Q5Z9"/>
<feature type="chain" id="PRO_5028870872" evidence="1">
    <location>
        <begin position="22"/>
        <end position="416"/>
    </location>
</feature>